<evidence type="ECO:0000313" key="3">
    <source>
        <dbReference type="Proteomes" id="UP000664303"/>
    </source>
</evidence>
<dbReference type="InterPro" id="IPR026387">
    <property type="entry name" value="OMP_w_GlyGly"/>
</dbReference>
<feature type="signal peptide" evidence="1">
    <location>
        <begin position="1"/>
        <end position="19"/>
    </location>
</feature>
<evidence type="ECO:0000256" key="1">
    <source>
        <dbReference type="SAM" id="SignalP"/>
    </source>
</evidence>
<keyword evidence="3" id="KW-1185">Reference proteome</keyword>
<evidence type="ECO:0000313" key="2">
    <source>
        <dbReference type="EMBL" id="MBN7795787.1"/>
    </source>
</evidence>
<proteinExistence type="predicted"/>
<dbReference type="NCBIfam" id="TIGR04219">
    <property type="entry name" value="OMP_w_GlyGly"/>
    <property type="match status" value="1"/>
</dbReference>
<name>A0A939DDY5_9GAMM</name>
<comment type="caution">
    <text evidence="2">The sequence shown here is derived from an EMBL/GenBank/DDBJ whole genome shotgun (WGS) entry which is preliminary data.</text>
</comment>
<dbReference type="AlphaFoldDB" id="A0A939DDY5"/>
<feature type="chain" id="PRO_5037795443" evidence="1">
    <location>
        <begin position="20"/>
        <end position="211"/>
    </location>
</feature>
<protein>
    <submittedName>
        <fullName evidence="2">TIGR04219 family outer membrane beta-barrel protein</fullName>
    </submittedName>
</protein>
<dbReference type="Proteomes" id="UP000664303">
    <property type="component" value="Unassembled WGS sequence"/>
</dbReference>
<keyword evidence="1" id="KW-0732">Signal</keyword>
<accession>A0A939DDY5</accession>
<sequence>MNRVIPTLLLAVAPSLALADIFAVKAGAAAWMVEGDGPGYGSDAEQQLSLSAALEHPIPLIPNVKLRYWDYAESDRGRDLELTTLDAVLYYEILDNPAIDLDLGVSATNYSDGRAPGGRKFEGWLPQLYGAVRVPVLGSDLGLYAEGTATNWDDSSAYDFEGGVDYLLDLPVLDLSFRLGYRQVENDFDDFDDFSGKLEFSGWSLGVLLDL</sequence>
<dbReference type="EMBL" id="JAFKCZ010000003">
    <property type="protein sequence ID" value="MBN7795787.1"/>
    <property type="molecule type" value="Genomic_DNA"/>
</dbReference>
<gene>
    <name evidence="2" type="ORF">JYP50_04240</name>
</gene>
<organism evidence="2 3">
    <name type="scientific">Parahaliea mediterranea</name>
    <dbReference type="NCBI Taxonomy" id="651086"/>
    <lineage>
        <taxon>Bacteria</taxon>
        <taxon>Pseudomonadati</taxon>
        <taxon>Pseudomonadota</taxon>
        <taxon>Gammaproteobacteria</taxon>
        <taxon>Cellvibrionales</taxon>
        <taxon>Halieaceae</taxon>
        <taxon>Parahaliea</taxon>
    </lineage>
</organism>
<dbReference type="RefSeq" id="WP_206559232.1">
    <property type="nucleotide sequence ID" value="NZ_JAFKCZ010000003.1"/>
</dbReference>
<reference evidence="2" key="1">
    <citation type="submission" date="2021-02" db="EMBL/GenBank/DDBJ databases">
        <title>PHA producing bacteria isolated from coastal sediment in Guangdong, Shenzhen.</title>
        <authorList>
            <person name="Zheng W."/>
            <person name="Yu S."/>
            <person name="Huang Y."/>
        </authorList>
    </citation>
    <scope>NUCLEOTIDE SEQUENCE</scope>
    <source>
        <strain evidence="2">TN14-10</strain>
    </source>
</reference>